<dbReference type="EMBL" id="CAUYUJ010008039">
    <property type="protein sequence ID" value="CAK0822706.1"/>
    <property type="molecule type" value="Genomic_DNA"/>
</dbReference>
<comment type="caution">
    <text evidence="2">The sequence shown here is derived from an EMBL/GenBank/DDBJ whole genome shotgun (WGS) entry which is preliminary data.</text>
</comment>
<reference evidence="2" key="1">
    <citation type="submission" date="2023-10" db="EMBL/GenBank/DDBJ databases">
        <authorList>
            <person name="Chen Y."/>
            <person name="Shah S."/>
            <person name="Dougan E. K."/>
            <person name="Thang M."/>
            <person name="Chan C."/>
        </authorList>
    </citation>
    <scope>NUCLEOTIDE SEQUENCE [LARGE SCALE GENOMIC DNA]</scope>
</reference>
<sequence>AARRVPWPDGRGPGGPASEAAETEDAPAGHAAWGKVLYEPSRATVRLYLKSLGLPGGVERYTTTAKACGGSAEEALRVARLCWVRFSEGATREEVNAYRQRLYDAIASRGAGAPAGEPPARRPAPRKAGHRAAAGRAGSPQGKAGAASSSSSSTSSDDAGEHTSGDEASSSAASGAAAPLAGPGAAAAPAAGARAARAAPQRACAKMLVRSGLRCVCHFALLRVFFQILFVGSGLLFHHRWTYTLLDLSVEATMRPWRGVATEAAASVGGDPEFAASSRQGALGAAGPSYLPPTVAALQPAPAAPPRTPSASAGGGSAPRGGGGAFLSMDAVSSYKRSWSIQESLDQHATLCRQKEVLEKLASDRLNMRRTQLEFARLEVEDSLERARAVSPADASDPS</sequence>
<feature type="non-terminal residue" evidence="2">
    <location>
        <position position="1"/>
    </location>
</feature>
<feature type="region of interest" description="Disordered" evidence="1">
    <location>
        <begin position="1"/>
        <end position="27"/>
    </location>
</feature>
<name>A0ABN9RTT6_9DINO</name>
<evidence type="ECO:0000313" key="3">
    <source>
        <dbReference type="Proteomes" id="UP001189429"/>
    </source>
</evidence>
<evidence type="ECO:0000313" key="2">
    <source>
        <dbReference type="EMBL" id="CAK0822706.1"/>
    </source>
</evidence>
<protein>
    <submittedName>
        <fullName evidence="2">Uncharacterized protein</fullName>
    </submittedName>
</protein>
<dbReference type="Proteomes" id="UP001189429">
    <property type="component" value="Unassembled WGS sequence"/>
</dbReference>
<feature type="region of interest" description="Disordered" evidence="1">
    <location>
        <begin position="109"/>
        <end position="179"/>
    </location>
</feature>
<organism evidence="2 3">
    <name type="scientific">Prorocentrum cordatum</name>
    <dbReference type="NCBI Taxonomy" id="2364126"/>
    <lineage>
        <taxon>Eukaryota</taxon>
        <taxon>Sar</taxon>
        <taxon>Alveolata</taxon>
        <taxon>Dinophyceae</taxon>
        <taxon>Prorocentrales</taxon>
        <taxon>Prorocentraceae</taxon>
        <taxon>Prorocentrum</taxon>
    </lineage>
</organism>
<keyword evidence="3" id="KW-1185">Reference proteome</keyword>
<gene>
    <name evidence="2" type="ORF">PCOR1329_LOCUS23654</name>
</gene>
<feature type="compositionally biased region" description="Low complexity" evidence="1">
    <location>
        <begin position="131"/>
        <end position="157"/>
    </location>
</feature>
<evidence type="ECO:0000256" key="1">
    <source>
        <dbReference type="SAM" id="MobiDB-lite"/>
    </source>
</evidence>
<feature type="non-terminal residue" evidence="2">
    <location>
        <position position="399"/>
    </location>
</feature>
<accession>A0ABN9RTT6</accession>
<feature type="region of interest" description="Disordered" evidence="1">
    <location>
        <begin position="296"/>
        <end position="322"/>
    </location>
</feature>
<feature type="compositionally biased region" description="Gly residues" evidence="1">
    <location>
        <begin position="313"/>
        <end position="322"/>
    </location>
</feature>
<proteinExistence type="predicted"/>
<feature type="compositionally biased region" description="Low complexity" evidence="1">
    <location>
        <begin position="168"/>
        <end position="179"/>
    </location>
</feature>